<dbReference type="GO" id="GO:0004806">
    <property type="term" value="F:triacylglycerol lipase activity"/>
    <property type="evidence" value="ECO:0007669"/>
    <property type="project" value="TreeGrafter"/>
</dbReference>
<evidence type="ECO:0000313" key="5">
    <source>
        <dbReference type="Proteomes" id="UP000319908"/>
    </source>
</evidence>
<dbReference type="PANTHER" id="PTHR48081:SF30">
    <property type="entry name" value="ACETYL-HYDROLASE LIPR-RELATED"/>
    <property type="match status" value="1"/>
</dbReference>
<organism evidence="4 5">
    <name type="scientific">Allorhodopirellula heiligendammensis</name>
    <dbReference type="NCBI Taxonomy" id="2714739"/>
    <lineage>
        <taxon>Bacteria</taxon>
        <taxon>Pseudomonadati</taxon>
        <taxon>Planctomycetota</taxon>
        <taxon>Planctomycetia</taxon>
        <taxon>Pirellulales</taxon>
        <taxon>Pirellulaceae</taxon>
        <taxon>Allorhodopirellula</taxon>
    </lineage>
</organism>
<keyword evidence="2 4" id="KW-0378">Hydrolase</keyword>
<dbReference type="SUPFAM" id="SSF53474">
    <property type="entry name" value="alpha/beta-Hydrolases"/>
    <property type="match status" value="1"/>
</dbReference>
<evidence type="ECO:0000259" key="3">
    <source>
        <dbReference type="Pfam" id="PF20434"/>
    </source>
</evidence>
<dbReference type="Proteomes" id="UP000319908">
    <property type="component" value="Unassembled WGS sequence"/>
</dbReference>
<dbReference type="InterPro" id="IPR049492">
    <property type="entry name" value="BD-FAE-like_dom"/>
</dbReference>
<dbReference type="EMBL" id="SJPU01000002">
    <property type="protein sequence ID" value="TWU17070.1"/>
    <property type="molecule type" value="Genomic_DNA"/>
</dbReference>
<dbReference type="RefSeq" id="WP_146408573.1">
    <property type="nucleotide sequence ID" value="NZ_SJPU01000002.1"/>
</dbReference>
<accession>A0A5C6BXM1</accession>
<gene>
    <name evidence="4" type="primary">nlhH_4</name>
    <name evidence="4" type="ORF">Poly21_42800</name>
</gene>
<dbReference type="PANTHER" id="PTHR48081">
    <property type="entry name" value="AB HYDROLASE SUPERFAMILY PROTEIN C4A8.06C"/>
    <property type="match status" value="1"/>
</dbReference>
<dbReference type="InterPro" id="IPR029058">
    <property type="entry name" value="AB_hydrolase_fold"/>
</dbReference>
<sequence length="309" mass="34159">MKQFLTLTLALVCVHTCTAQTPKWDGQTFRDVPYKQVAGRPLLMDIYLPEERRSDKSPVIYYVHGGGWAAGNKEKFGSALVLPVFRQLAEHGFVCVSVSYRLCRKGQGVRMRDCVTDVMDGLRFLKGHAERYAIDPSRVVVFGDSAGGQLAQMLAYAAPEDFAGDPNLAATTIRPCAGISWYGPSDFTDVTLFETGLSDRKPDRFGNRITGDDGGYQTNPKAFEEMSPYYWIQKDSPPMLLLQGDTDATIPLAHAIHLKEKANRIGANVEMMIVKNAGHNWRKAGGAPTPSVPEIQRITSEYALRQVSP</sequence>
<evidence type="ECO:0000313" key="4">
    <source>
        <dbReference type="EMBL" id="TWU17070.1"/>
    </source>
</evidence>
<dbReference type="OrthoDB" id="265201at2"/>
<proteinExistence type="inferred from homology"/>
<dbReference type="Pfam" id="PF20434">
    <property type="entry name" value="BD-FAE"/>
    <property type="match status" value="1"/>
</dbReference>
<dbReference type="EC" id="3.1.1.1" evidence="4"/>
<feature type="domain" description="BD-FAE-like" evidence="3">
    <location>
        <begin position="44"/>
        <end position="261"/>
    </location>
</feature>
<dbReference type="Gene3D" id="3.40.50.1820">
    <property type="entry name" value="alpha/beta hydrolase"/>
    <property type="match status" value="1"/>
</dbReference>
<dbReference type="InterPro" id="IPR050300">
    <property type="entry name" value="GDXG_lipolytic_enzyme"/>
</dbReference>
<reference evidence="4 5" key="1">
    <citation type="journal article" date="2020" name="Antonie Van Leeuwenhoek">
        <title>Rhodopirellula heiligendammensis sp. nov., Rhodopirellula pilleata sp. nov., and Rhodopirellula solitaria sp. nov. isolated from natural or artificial marine surfaces in Northern Germany and California, USA, and emended description of the genus Rhodopirellula.</title>
        <authorList>
            <person name="Kallscheuer N."/>
            <person name="Wiegand S."/>
            <person name="Jogler M."/>
            <person name="Boedeker C."/>
            <person name="Peeters S.H."/>
            <person name="Rast P."/>
            <person name="Heuer A."/>
            <person name="Jetten M.S.M."/>
            <person name="Rohde M."/>
            <person name="Jogler C."/>
        </authorList>
    </citation>
    <scope>NUCLEOTIDE SEQUENCE [LARGE SCALE GENOMIC DNA]</scope>
    <source>
        <strain evidence="4 5">Poly21</strain>
    </source>
</reference>
<dbReference type="AlphaFoldDB" id="A0A5C6BXM1"/>
<keyword evidence="5" id="KW-1185">Reference proteome</keyword>
<evidence type="ECO:0000256" key="1">
    <source>
        <dbReference type="ARBA" id="ARBA00010515"/>
    </source>
</evidence>
<comment type="caution">
    <text evidence="4">The sequence shown here is derived from an EMBL/GenBank/DDBJ whole genome shotgun (WGS) entry which is preliminary data.</text>
</comment>
<comment type="similarity">
    <text evidence="1">Belongs to the 'GDXG' lipolytic enzyme family.</text>
</comment>
<protein>
    <submittedName>
        <fullName evidence="4">Carboxylesterase NlhH</fullName>
        <ecNumber evidence="4">3.1.1.1</ecNumber>
    </submittedName>
</protein>
<name>A0A5C6BXM1_9BACT</name>
<evidence type="ECO:0000256" key="2">
    <source>
        <dbReference type="ARBA" id="ARBA00022801"/>
    </source>
</evidence>
<dbReference type="GO" id="GO:0106435">
    <property type="term" value="F:carboxylesterase activity"/>
    <property type="evidence" value="ECO:0007669"/>
    <property type="project" value="UniProtKB-EC"/>
</dbReference>